<feature type="compositionally biased region" description="Basic and acidic residues" evidence="1">
    <location>
        <begin position="35"/>
        <end position="45"/>
    </location>
</feature>
<dbReference type="EMBL" id="BGPR01289928">
    <property type="protein sequence ID" value="GBN43817.1"/>
    <property type="molecule type" value="Genomic_DNA"/>
</dbReference>
<proteinExistence type="predicted"/>
<keyword evidence="5" id="KW-1185">Reference proteome</keyword>
<evidence type="ECO:0000256" key="1">
    <source>
        <dbReference type="SAM" id="MobiDB-lite"/>
    </source>
</evidence>
<accession>A0A4Y2P0G6</accession>
<protein>
    <submittedName>
        <fullName evidence="4">Uncharacterized protein</fullName>
    </submittedName>
</protein>
<name>A0A4Y2P0G6_ARAVE</name>
<evidence type="ECO:0000313" key="5">
    <source>
        <dbReference type="Proteomes" id="UP000499080"/>
    </source>
</evidence>
<sequence length="52" mass="6038">TDGSYDWVYYIQAIVAVFCAILTMFTPHCAKRRDQKQEKKREKAKLNSSINA</sequence>
<dbReference type="EMBL" id="BGPR01289901">
    <property type="protein sequence ID" value="GBN43764.1"/>
    <property type="molecule type" value="Genomic_DNA"/>
</dbReference>
<keyword evidence="2" id="KW-0472">Membrane</keyword>
<reference evidence="4 5" key="1">
    <citation type="journal article" date="2019" name="Sci. Rep.">
        <title>Orb-weaving spider Araneus ventricosus genome elucidates the spidroin gene catalogue.</title>
        <authorList>
            <person name="Kono N."/>
            <person name="Nakamura H."/>
            <person name="Ohtoshi R."/>
            <person name="Moran D.A.P."/>
            <person name="Shinohara A."/>
            <person name="Yoshida Y."/>
            <person name="Fujiwara M."/>
            <person name="Mori M."/>
            <person name="Tomita M."/>
            <person name="Arakawa K."/>
        </authorList>
    </citation>
    <scope>NUCLEOTIDE SEQUENCE [LARGE SCALE GENOMIC DNA]</scope>
</reference>
<feature type="non-terminal residue" evidence="4">
    <location>
        <position position="1"/>
    </location>
</feature>
<evidence type="ECO:0000313" key="4">
    <source>
        <dbReference type="EMBL" id="GBN43817.1"/>
    </source>
</evidence>
<dbReference type="AlphaFoldDB" id="A0A4Y2P0G6"/>
<organism evidence="4 5">
    <name type="scientific">Araneus ventricosus</name>
    <name type="common">Orbweaver spider</name>
    <name type="synonym">Epeira ventricosa</name>
    <dbReference type="NCBI Taxonomy" id="182803"/>
    <lineage>
        <taxon>Eukaryota</taxon>
        <taxon>Metazoa</taxon>
        <taxon>Ecdysozoa</taxon>
        <taxon>Arthropoda</taxon>
        <taxon>Chelicerata</taxon>
        <taxon>Arachnida</taxon>
        <taxon>Araneae</taxon>
        <taxon>Araneomorphae</taxon>
        <taxon>Entelegynae</taxon>
        <taxon>Araneoidea</taxon>
        <taxon>Araneidae</taxon>
        <taxon>Araneus</taxon>
    </lineage>
</organism>
<evidence type="ECO:0000256" key="2">
    <source>
        <dbReference type="SAM" id="Phobius"/>
    </source>
</evidence>
<dbReference type="Proteomes" id="UP000499080">
    <property type="component" value="Unassembled WGS sequence"/>
</dbReference>
<feature type="region of interest" description="Disordered" evidence="1">
    <location>
        <begin position="32"/>
        <end position="52"/>
    </location>
</feature>
<keyword evidence="2" id="KW-1133">Transmembrane helix</keyword>
<feature type="transmembrane region" description="Helical" evidence="2">
    <location>
        <begin position="7"/>
        <end position="30"/>
    </location>
</feature>
<comment type="caution">
    <text evidence="4">The sequence shown here is derived from an EMBL/GenBank/DDBJ whole genome shotgun (WGS) entry which is preliminary data.</text>
</comment>
<keyword evidence="2" id="KW-0812">Transmembrane</keyword>
<evidence type="ECO:0000313" key="3">
    <source>
        <dbReference type="EMBL" id="GBN43764.1"/>
    </source>
</evidence>
<gene>
    <name evidence="3" type="ORF">AVEN_152022_1</name>
    <name evidence="4" type="ORF">AVEN_213643_1</name>
</gene>